<evidence type="ECO:0000313" key="3">
    <source>
        <dbReference type="Proteomes" id="UP000663651"/>
    </source>
</evidence>
<dbReference type="EMBL" id="CP071382">
    <property type="protein sequence ID" value="QSV46021.1"/>
    <property type="molecule type" value="Genomic_DNA"/>
</dbReference>
<dbReference type="InterPro" id="IPR036515">
    <property type="entry name" value="Transposase_17_sf"/>
</dbReference>
<proteinExistence type="predicted"/>
<dbReference type="RefSeq" id="WP_207163810.1">
    <property type="nucleotide sequence ID" value="NZ_CP071382.1"/>
</dbReference>
<gene>
    <name evidence="2" type="ORF">JZM60_01620</name>
</gene>
<dbReference type="NCBIfam" id="NF047646">
    <property type="entry name" value="REP_Tyr_transpos"/>
    <property type="match status" value="1"/>
</dbReference>
<name>A0ABX7Q544_9BACT</name>
<accession>A0ABX7Q544</accession>
<protein>
    <submittedName>
        <fullName evidence="2">Transposase</fullName>
    </submittedName>
</protein>
<sequence length="221" mass="25434">MPRIARGHAGGEIYHLINRGNGRQQVFHKDQDYQAFVKLLGEAGERIPVTLLAYCLMPNHFHLLVKPNSGAELSRWMQWLMTSHVRRYHRHYGTSGHVWQGRYKSFIVQEDGHLLTVIRYIEGNPVKANIVASATDWKWSSHAFRSIECSLLGGLPIELPSPWTEYVNTPLTESELDKLQNSIDRQTPYGEEAWQVMVCRERGLESTMRKQGRPRKGIGEK</sequence>
<dbReference type="InterPro" id="IPR002686">
    <property type="entry name" value="Transposase_17"/>
</dbReference>
<dbReference type="Pfam" id="PF01797">
    <property type="entry name" value="Y1_Tnp"/>
    <property type="match status" value="1"/>
</dbReference>
<reference evidence="2 3" key="1">
    <citation type="submission" date="2021-03" db="EMBL/GenBank/DDBJ databases">
        <title>Geobacter metallireducens gen. nov. sp. nov., a microorganism capable of coupling the complete oxidation of organic compounds to the reduction of iron and other metals.</title>
        <authorList>
            <person name="Li Y."/>
        </authorList>
    </citation>
    <scope>NUCLEOTIDE SEQUENCE [LARGE SCALE GENOMIC DNA]</scope>
    <source>
        <strain evidence="2 3">Jerry-YX</strain>
    </source>
</reference>
<evidence type="ECO:0000313" key="2">
    <source>
        <dbReference type="EMBL" id="QSV46021.1"/>
    </source>
</evidence>
<organism evidence="2 3">
    <name type="scientific">Geobacter benzoatilyticus</name>
    <dbReference type="NCBI Taxonomy" id="2815309"/>
    <lineage>
        <taxon>Bacteria</taxon>
        <taxon>Pseudomonadati</taxon>
        <taxon>Thermodesulfobacteriota</taxon>
        <taxon>Desulfuromonadia</taxon>
        <taxon>Geobacterales</taxon>
        <taxon>Geobacteraceae</taxon>
        <taxon>Geobacter</taxon>
    </lineage>
</organism>
<evidence type="ECO:0000259" key="1">
    <source>
        <dbReference type="SMART" id="SM01321"/>
    </source>
</evidence>
<dbReference type="PANTHER" id="PTHR34322">
    <property type="entry name" value="TRANSPOSASE, Y1_TNP DOMAIN-CONTAINING"/>
    <property type="match status" value="1"/>
</dbReference>
<dbReference type="SUPFAM" id="SSF143422">
    <property type="entry name" value="Transposase IS200-like"/>
    <property type="match status" value="1"/>
</dbReference>
<keyword evidence="3" id="KW-1185">Reference proteome</keyword>
<dbReference type="Gene3D" id="3.30.70.1290">
    <property type="entry name" value="Transposase IS200-like"/>
    <property type="match status" value="1"/>
</dbReference>
<dbReference type="Proteomes" id="UP000663651">
    <property type="component" value="Chromosome"/>
</dbReference>
<feature type="domain" description="Transposase IS200-like" evidence="1">
    <location>
        <begin position="9"/>
        <end position="124"/>
    </location>
</feature>
<dbReference type="SMART" id="SM01321">
    <property type="entry name" value="Y1_Tnp"/>
    <property type="match status" value="1"/>
</dbReference>
<dbReference type="PANTHER" id="PTHR34322:SF2">
    <property type="entry name" value="TRANSPOSASE IS200-LIKE DOMAIN-CONTAINING PROTEIN"/>
    <property type="match status" value="1"/>
</dbReference>